<evidence type="ECO:0000313" key="2">
    <source>
        <dbReference type="EMBL" id="XDQ68397.1"/>
    </source>
</evidence>
<evidence type="ECO:0000256" key="1">
    <source>
        <dbReference type="SAM" id="MobiDB-lite"/>
    </source>
</evidence>
<dbReference type="RefSeq" id="WP_369265210.1">
    <property type="nucleotide sequence ID" value="NZ_CP163440.1"/>
</dbReference>
<protein>
    <submittedName>
        <fullName evidence="2">Uncharacterized protein</fullName>
    </submittedName>
</protein>
<organism evidence="2">
    <name type="scientific">Streptomyces sp. R35</name>
    <dbReference type="NCBI Taxonomy" id="3238630"/>
    <lineage>
        <taxon>Bacteria</taxon>
        <taxon>Bacillati</taxon>
        <taxon>Actinomycetota</taxon>
        <taxon>Actinomycetes</taxon>
        <taxon>Kitasatosporales</taxon>
        <taxon>Streptomycetaceae</taxon>
        <taxon>Streptomyces</taxon>
    </lineage>
</organism>
<gene>
    <name evidence="2" type="ORF">AB5J50_50515</name>
</gene>
<feature type="region of interest" description="Disordered" evidence="1">
    <location>
        <begin position="129"/>
        <end position="153"/>
    </location>
</feature>
<dbReference type="AlphaFoldDB" id="A0AB39SJT8"/>
<sequence>MTDDGTVQWLSLVLRGGADSDREELESYTLELRERVLELEVDGVVLERSGVAPEGAKPGEVFALGALVVTVAPFAMRSVVRLLESWIEHRPVRTVNITVGEDSLEVEAVSSADQRRLIDAFIARHASAPEPAAGAASQAPPGPVPDPGSAGGV</sequence>
<accession>A0AB39SJT8</accession>
<feature type="compositionally biased region" description="Low complexity" evidence="1">
    <location>
        <begin position="129"/>
        <end position="139"/>
    </location>
</feature>
<proteinExistence type="predicted"/>
<name>A0AB39SJT8_9ACTN</name>
<reference evidence="2" key="1">
    <citation type="submission" date="2024-07" db="EMBL/GenBank/DDBJ databases">
        <authorList>
            <person name="Yu S.T."/>
        </authorList>
    </citation>
    <scope>NUCLEOTIDE SEQUENCE</scope>
    <source>
        <strain evidence="2">R35</strain>
    </source>
</reference>
<dbReference type="EMBL" id="CP163440">
    <property type="protein sequence ID" value="XDQ68397.1"/>
    <property type="molecule type" value="Genomic_DNA"/>
</dbReference>